<protein>
    <submittedName>
        <fullName evidence="1">Uncharacterized protein</fullName>
    </submittedName>
</protein>
<evidence type="ECO:0000313" key="2">
    <source>
        <dbReference type="Proteomes" id="UP000055024"/>
    </source>
</evidence>
<sequence>MRKTSCSRDRLVVRTLRCGRNNPGSNPGHGKTFYHFIVLRNLQFLIIRRTRNCEEYFKEDYLSNL</sequence>
<dbReference type="AlphaFoldDB" id="A0A0V1HX96"/>
<proteinExistence type="predicted"/>
<reference evidence="1 2" key="1">
    <citation type="submission" date="2015-01" db="EMBL/GenBank/DDBJ databases">
        <title>Evolution of Trichinella species and genotypes.</title>
        <authorList>
            <person name="Korhonen P.K."/>
            <person name="Edoardo P."/>
            <person name="Giuseppe L.R."/>
            <person name="Gasser R.B."/>
        </authorList>
    </citation>
    <scope>NUCLEOTIDE SEQUENCE [LARGE SCALE GENOMIC DNA]</scope>
    <source>
        <strain evidence="1">ISS1029</strain>
    </source>
</reference>
<gene>
    <name evidence="1" type="ORF">T11_8139</name>
</gene>
<dbReference type="EMBL" id="JYDP01000018">
    <property type="protein sequence ID" value="KRZ15371.1"/>
    <property type="molecule type" value="Genomic_DNA"/>
</dbReference>
<comment type="caution">
    <text evidence="1">The sequence shown here is derived from an EMBL/GenBank/DDBJ whole genome shotgun (WGS) entry which is preliminary data.</text>
</comment>
<keyword evidence="2" id="KW-1185">Reference proteome</keyword>
<accession>A0A0V1HX96</accession>
<evidence type="ECO:0000313" key="1">
    <source>
        <dbReference type="EMBL" id="KRZ15371.1"/>
    </source>
</evidence>
<dbReference type="OrthoDB" id="7554116at2759"/>
<dbReference type="Proteomes" id="UP000055024">
    <property type="component" value="Unassembled WGS sequence"/>
</dbReference>
<name>A0A0V1HX96_9BILA</name>
<organism evidence="1 2">
    <name type="scientific">Trichinella zimbabwensis</name>
    <dbReference type="NCBI Taxonomy" id="268475"/>
    <lineage>
        <taxon>Eukaryota</taxon>
        <taxon>Metazoa</taxon>
        <taxon>Ecdysozoa</taxon>
        <taxon>Nematoda</taxon>
        <taxon>Enoplea</taxon>
        <taxon>Dorylaimia</taxon>
        <taxon>Trichinellida</taxon>
        <taxon>Trichinellidae</taxon>
        <taxon>Trichinella</taxon>
    </lineage>
</organism>